<name>A0A437AER5_ARTFL</name>
<dbReference type="RefSeq" id="XP_067495268.1">
    <property type="nucleotide sequence ID" value="XM_067636732.1"/>
</dbReference>
<evidence type="ECO:0000313" key="3">
    <source>
        <dbReference type="Proteomes" id="UP000283090"/>
    </source>
</evidence>
<sequence length="202" mass="23551">MNLPLELQFSVLEAADWSQQPVLIRVCKAWRDFLYTPNQTTLLQRYTTASLLCETDLSRPPYQFASPLIHEVLFYFTHLTRSEAGGELHRTPPPPSPSPHKDGDDHRELVIQDPCVSFNDSIFARYMELENENPTLEEFVEKLEDAANVGIANWRDEGYWDEMVMKLIPVYGPWIRGTLFALRIESLDHLYQFYRRSDTGWP</sequence>
<reference evidence="2 3" key="1">
    <citation type="submission" date="2019-01" db="EMBL/GenBank/DDBJ databases">
        <title>Intercellular communication is required for trap formation in the nematode-trapping fungus Duddingtonia flagrans.</title>
        <authorList>
            <person name="Youssar L."/>
            <person name="Wernet V."/>
            <person name="Hensel N."/>
            <person name="Hildebrandt H.-G."/>
            <person name="Fischer R."/>
        </authorList>
    </citation>
    <scope>NUCLEOTIDE SEQUENCE [LARGE SCALE GENOMIC DNA]</scope>
    <source>
        <strain evidence="2 3">CBS H-5679</strain>
    </source>
</reference>
<dbReference type="OrthoDB" id="5430923at2759"/>
<protein>
    <recommendedName>
        <fullName evidence="4">F-box domain-containing protein</fullName>
    </recommendedName>
</protein>
<keyword evidence="3" id="KW-1185">Reference proteome</keyword>
<dbReference type="GeneID" id="93583030"/>
<evidence type="ECO:0000313" key="2">
    <source>
        <dbReference type="EMBL" id="RVD89724.1"/>
    </source>
</evidence>
<organism evidence="2 3">
    <name type="scientific">Arthrobotrys flagrans</name>
    <name type="common">Nematode-trapping fungus</name>
    <name type="synonym">Trichothecium flagrans</name>
    <dbReference type="NCBI Taxonomy" id="97331"/>
    <lineage>
        <taxon>Eukaryota</taxon>
        <taxon>Fungi</taxon>
        <taxon>Dikarya</taxon>
        <taxon>Ascomycota</taxon>
        <taxon>Pezizomycotina</taxon>
        <taxon>Orbiliomycetes</taxon>
        <taxon>Orbiliales</taxon>
        <taxon>Orbiliaceae</taxon>
        <taxon>Arthrobotrys</taxon>
    </lineage>
</organism>
<evidence type="ECO:0008006" key="4">
    <source>
        <dbReference type="Google" id="ProtNLM"/>
    </source>
</evidence>
<dbReference type="AlphaFoldDB" id="A0A437AER5"/>
<evidence type="ECO:0000256" key="1">
    <source>
        <dbReference type="SAM" id="MobiDB-lite"/>
    </source>
</evidence>
<proteinExistence type="predicted"/>
<comment type="caution">
    <text evidence="2">The sequence shown here is derived from an EMBL/GenBank/DDBJ whole genome shotgun (WGS) entry which is preliminary data.</text>
</comment>
<dbReference type="VEuPathDB" id="FungiDB:DFL_000719"/>
<accession>A0A437AER5</accession>
<dbReference type="EMBL" id="SAEB01000001">
    <property type="protein sequence ID" value="RVD89724.1"/>
    <property type="molecule type" value="Genomic_DNA"/>
</dbReference>
<gene>
    <name evidence="2" type="ORF">DFL_000719</name>
</gene>
<dbReference type="Proteomes" id="UP000283090">
    <property type="component" value="Unassembled WGS sequence"/>
</dbReference>
<feature type="region of interest" description="Disordered" evidence="1">
    <location>
        <begin position="85"/>
        <end position="106"/>
    </location>
</feature>